<organism evidence="9 10">
    <name type="scientific">Oceanobacillus picturae</name>
    <dbReference type="NCBI Taxonomy" id="171693"/>
    <lineage>
        <taxon>Bacteria</taxon>
        <taxon>Bacillati</taxon>
        <taxon>Bacillota</taxon>
        <taxon>Bacilli</taxon>
        <taxon>Bacillales</taxon>
        <taxon>Bacillaceae</taxon>
        <taxon>Oceanobacillus</taxon>
    </lineage>
</organism>
<dbReference type="InterPro" id="IPR011701">
    <property type="entry name" value="MFS"/>
</dbReference>
<feature type="domain" description="Major facilitator superfamily (MFS) profile" evidence="8">
    <location>
        <begin position="7"/>
        <end position="376"/>
    </location>
</feature>
<evidence type="ECO:0000256" key="7">
    <source>
        <dbReference type="SAM" id="Phobius"/>
    </source>
</evidence>
<evidence type="ECO:0000256" key="2">
    <source>
        <dbReference type="ARBA" id="ARBA00022448"/>
    </source>
</evidence>
<dbReference type="InterPro" id="IPR036259">
    <property type="entry name" value="MFS_trans_sf"/>
</dbReference>
<reference evidence="9 10" key="2">
    <citation type="journal article" date="2016" name="Genome Announc.">
        <title>Draft Genome Sequence of Oceanobacillus picturae Heshi-B3, Isolated from Fermented Rice Bran in a Traditional Japanese Seafood Dish.</title>
        <authorList>
            <person name="Akuzawa S."/>
            <person name="Nagaoka J."/>
            <person name="Kanekatsu M."/>
            <person name="Kanesaki Y."/>
            <person name="Suzuki T."/>
        </authorList>
    </citation>
    <scope>NUCLEOTIDE SEQUENCE [LARGE SCALE GENOMIC DNA]</scope>
    <source>
        <strain evidence="9 10">Heshi-B3</strain>
    </source>
</reference>
<evidence type="ECO:0000256" key="6">
    <source>
        <dbReference type="ARBA" id="ARBA00023136"/>
    </source>
</evidence>
<gene>
    <name evidence="9" type="ORF">OPHB3_1254</name>
</gene>
<keyword evidence="2" id="KW-0813">Transport</keyword>
<feature type="transmembrane region" description="Helical" evidence="7">
    <location>
        <begin position="134"/>
        <end position="154"/>
    </location>
</feature>
<dbReference type="SUPFAM" id="SSF103473">
    <property type="entry name" value="MFS general substrate transporter"/>
    <property type="match status" value="1"/>
</dbReference>
<evidence type="ECO:0000256" key="1">
    <source>
        <dbReference type="ARBA" id="ARBA00004651"/>
    </source>
</evidence>
<evidence type="ECO:0000259" key="8">
    <source>
        <dbReference type="PROSITE" id="PS50850"/>
    </source>
</evidence>
<evidence type="ECO:0000256" key="3">
    <source>
        <dbReference type="ARBA" id="ARBA00022475"/>
    </source>
</evidence>
<dbReference type="GO" id="GO:0022857">
    <property type="term" value="F:transmembrane transporter activity"/>
    <property type="evidence" value="ECO:0007669"/>
    <property type="project" value="InterPro"/>
</dbReference>
<dbReference type="InterPro" id="IPR020846">
    <property type="entry name" value="MFS_dom"/>
</dbReference>
<sequence>MYEKKLIVVGLPMIAVTYGLSRFSYGLMLPYINDTLKMDQYTSGVISSLSYIAYCIAIVLAMVFSNKVTSKFIVVTAGLTSIIGLAIISSSSNAGVLGLGIFLAGLSTGFSSPPYANIIDQNVEPKLQNQTNSWINSGTSIGTAFTGLIAIIMADSWRETYFIFMIIAIFVLISNYKVLPKNQPLAGKEAGRFVKEEWKSATPLILASLLLGISCSAYWTFSRDFMLNNDSVPGYLGEWLWVIIGLAGLVGGAAGAFINKFGLMPAYKISVIALSTSSLLLGAFADHIVTGFLSPSLFGSSYIFMTGVLIVWGISLFKSNPSFGLGVPFLILALGQAIGAVFSGMIAGIMGYQTLFIGASIIGYISLVFKQKKLIS</sequence>
<feature type="transmembrane region" description="Helical" evidence="7">
    <location>
        <begin position="323"/>
        <end position="343"/>
    </location>
</feature>
<feature type="transmembrane region" description="Helical" evidence="7">
    <location>
        <begin position="297"/>
        <end position="316"/>
    </location>
</feature>
<keyword evidence="3" id="KW-1003">Cell membrane</keyword>
<dbReference type="Gene3D" id="1.20.1250.20">
    <property type="entry name" value="MFS general substrate transporter like domains"/>
    <property type="match status" value="1"/>
</dbReference>
<dbReference type="Proteomes" id="UP000052946">
    <property type="component" value="Unassembled WGS sequence"/>
</dbReference>
<feature type="transmembrane region" description="Helical" evidence="7">
    <location>
        <begin position="45"/>
        <end position="65"/>
    </location>
</feature>
<evidence type="ECO:0000256" key="4">
    <source>
        <dbReference type="ARBA" id="ARBA00022692"/>
    </source>
</evidence>
<dbReference type="InterPro" id="IPR050189">
    <property type="entry name" value="MFS_Efflux_Transporters"/>
</dbReference>
<keyword evidence="4 7" id="KW-0812">Transmembrane</keyword>
<dbReference type="EMBL" id="BBXV01000013">
    <property type="protein sequence ID" value="GAQ17329.1"/>
    <property type="molecule type" value="Genomic_DNA"/>
</dbReference>
<proteinExistence type="predicted"/>
<feature type="transmembrane region" description="Helical" evidence="7">
    <location>
        <begin position="94"/>
        <end position="113"/>
    </location>
</feature>
<feature type="transmembrane region" description="Helical" evidence="7">
    <location>
        <begin position="72"/>
        <end position="88"/>
    </location>
</feature>
<feature type="transmembrane region" description="Helical" evidence="7">
    <location>
        <begin position="349"/>
        <end position="369"/>
    </location>
</feature>
<keyword evidence="6 7" id="KW-0472">Membrane</keyword>
<name>A0A0U9H7R7_9BACI</name>
<dbReference type="PANTHER" id="PTHR43124">
    <property type="entry name" value="PURINE EFFLUX PUMP PBUE"/>
    <property type="match status" value="1"/>
</dbReference>
<comment type="caution">
    <text evidence="9">The sequence shown here is derived from an EMBL/GenBank/DDBJ whole genome shotgun (WGS) entry which is preliminary data.</text>
</comment>
<dbReference type="PANTHER" id="PTHR43124:SF3">
    <property type="entry name" value="CHLORAMPHENICOL EFFLUX PUMP RV0191"/>
    <property type="match status" value="1"/>
</dbReference>
<feature type="transmembrane region" description="Helical" evidence="7">
    <location>
        <begin position="239"/>
        <end position="259"/>
    </location>
</feature>
<feature type="transmembrane region" description="Helical" evidence="7">
    <location>
        <begin position="200"/>
        <end position="219"/>
    </location>
</feature>
<feature type="transmembrane region" description="Helical" evidence="7">
    <location>
        <begin position="7"/>
        <end position="25"/>
    </location>
</feature>
<dbReference type="OrthoDB" id="2957247at2"/>
<evidence type="ECO:0000256" key="5">
    <source>
        <dbReference type="ARBA" id="ARBA00022989"/>
    </source>
</evidence>
<dbReference type="RefSeq" id="WP_058949767.1">
    <property type="nucleotide sequence ID" value="NZ_BBXV01000013.1"/>
</dbReference>
<dbReference type="PROSITE" id="PS50850">
    <property type="entry name" value="MFS"/>
    <property type="match status" value="1"/>
</dbReference>
<dbReference type="AlphaFoldDB" id="A0A0U9H7R7"/>
<evidence type="ECO:0000313" key="10">
    <source>
        <dbReference type="Proteomes" id="UP000052946"/>
    </source>
</evidence>
<feature type="transmembrane region" description="Helical" evidence="7">
    <location>
        <begin position="266"/>
        <end position="285"/>
    </location>
</feature>
<dbReference type="Pfam" id="PF07690">
    <property type="entry name" value="MFS_1"/>
    <property type="match status" value="1"/>
</dbReference>
<dbReference type="GO" id="GO:0005886">
    <property type="term" value="C:plasma membrane"/>
    <property type="evidence" value="ECO:0007669"/>
    <property type="project" value="UniProtKB-SubCell"/>
</dbReference>
<evidence type="ECO:0000313" key="9">
    <source>
        <dbReference type="EMBL" id="GAQ17329.1"/>
    </source>
</evidence>
<reference evidence="10" key="1">
    <citation type="submission" date="2015-07" db="EMBL/GenBank/DDBJ databases">
        <title>Draft Genome Sequence of Oceanobacillus picturae Heshi-B3 that Was Isolated from Fermented Rice Bran with Aging Salted Mackerel, Which Was Named Heshiko as Traditional Fermented Seafood in Japan.</title>
        <authorList>
            <person name="Akuzawa S."/>
            <person name="Nakagawa J."/>
            <person name="Kanekatsu T."/>
            <person name="Kanesaki Y."/>
            <person name="Suzuki T."/>
        </authorList>
    </citation>
    <scope>NUCLEOTIDE SEQUENCE [LARGE SCALE GENOMIC DNA]</scope>
    <source>
        <strain evidence="10">Heshi-B3</strain>
    </source>
</reference>
<protein>
    <submittedName>
        <fullName evidence="9">D-galactonate transporter</fullName>
    </submittedName>
</protein>
<accession>A0A0U9H7R7</accession>
<keyword evidence="5 7" id="KW-1133">Transmembrane helix</keyword>
<comment type="subcellular location">
    <subcellularLocation>
        <location evidence="1">Cell membrane</location>
        <topology evidence="1">Multi-pass membrane protein</topology>
    </subcellularLocation>
</comment>
<feature type="transmembrane region" description="Helical" evidence="7">
    <location>
        <begin position="160"/>
        <end position="179"/>
    </location>
</feature>